<proteinExistence type="predicted"/>
<feature type="region of interest" description="Disordered" evidence="1">
    <location>
        <begin position="1"/>
        <end position="60"/>
    </location>
</feature>
<sequence length="104" mass="11296">MLTKIARPGRSARRAQLDVGPVGRPRSPAPAARGRPQYSLCRPRGPTGERPGTRDRGVPLSPGPAVVIALAPELRLVSTQVALKAINPEPRYRADLLRRFGRET</sequence>
<dbReference type="Proteomes" id="UP000617734">
    <property type="component" value="Unassembled WGS sequence"/>
</dbReference>
<dbReference type="AlphaFoldDB" id="A0A919L335"/>
<organism evidence="2 3">
    <name type="scientific">Kitasatospora indigofera</name>
    <dbReference type="NCBI Taxonomy" id="67307"/>
    <lineage>
        <taxon>Bacteria</taxon>
        <taxon>Bacillati</taxon>
        <taxon>Actinomycetota</taxon>
        <taxon>Actinomycetes</taxon>
        <taxon>Kitasatosporales</taxon>
        <taxon>Streptomycetaceae</taxon>
        <taxon>Kitasatospora</taxon>
    </lineage>
</organism>
<comment type="caution">
    <text evidence="2">The sequence shown here is derived from an EMBL/GenBank/DDBJ whole genome shotgun (WGS) entry which is preliminary data.</text>
</comment>
<dbReference type="EMBL" id="BNBO01000049">
    <property type="protein sequence ID" value="GHH80936.1"/>
    <property type="molecule type" value="Genomic_DNA"/>
</dbReference>
<gene>
    <name evidence="2" type="ORF">GCM10018781_62460</name>
</gene>
<feature type="compositionally biased region" description="Low complexity" evidence="1">
    <location>
        <begin position="19"/>
        <end position="36"/>
    </location>
</feature>
<protein>
    <submittedName>
        <fullName evidence="2">Uncharacterized protein</fullName>
    </submittedName>
</protein>
<evidence type="ECO:0000256" key="1">
    <source>
        <dbReference type="SAM" id="MobiDB-lite"/>
    </source>
</evidence>
<accession>A0A919L335</accession>
<reference evidence="2" key="1">
    <citation type="journal article" date="2014" name="Int. J. Syst. Evol. Microbiol.">
        <title>Complete genome sequence of Corynebacterium casei LMG S-19264T (=DSM 44701T), isolated from a smear-ripened cheese.</title>
        <authorList>
            <consortium name="US DOE Joint Genome Institute (JGI-PGF)"/>
            <person name="Walter F."/>
            <person name="Albersmeier A."/>
            <person name="Kalinowski J."/>
            <person name="Ruckert C."/>
        </authorList>
    </citation>
    <scope>NUCLEOTIDE SEQUENCE</scope>
    <source>
        <strain evidence="2">JCM 4646</strain>
    </source>
</reference>
<name>A0A919L335_9ACTN</name>
<keyword evidence="3" id="KW-1185">Reference proteome</keyword>
<evidence type="ECO:0000313" key="3">
    <source>
        <dbReference type="Proteomes" id="UP000617734"/>
    </source>
</evidence>
<evidence type="ECO:0000313" key="2">
    <source>
        <dbReference type="EMBL" id="GHH80936.1"/>
    </source>
</evidence>
<reference evidence="2" key="2">
    <citation type="submission" date="2020-09" db="EMBL/GenBank/DDBJ databases">
        <authorList>
            <person name="Sun Q."/>
            <person name="Ohkuma M."/>
        </authorList>
    </citation>
    <scope>NUCLEOTIDE SEQUENCE</scope>
    <source>
        <strain evidence="2">JCM 4646</strain>
    </source>
</reference>